<dbReference type="EMBL" id="JBHUEE010000007">
    <property type="protein sequence ID" value="MFD1718882.1"/>
    <property type="molecule type" value="Genomic_DNA"/>
</dbReference>
<keyword evidence="3" id="KW-1185">Reference proteome</keyword>
<dbReference type="Proteomes" id="UP001597277">
    <property type="component" value="Unassembled WGS sequence"/>
</dbReference>
<keyword evidence="1" id="KW-0472">Membrane</keyword>
<evidence type="ECO:0000313" key="2">
    <source>
        <dbReference type="EMBL" id="MFD1718882.1"/>
    </source>
</evidence>
<comment type="caution">
    <text evidence="2">The sequence shown here is derived from an EMBL/GenBank/DDBJ whole genome shotgun (WGS) entry which is preliminary data.</text>
</comment>
<evidence type="ECO:0000256" key="1">
    <source>
        <dbReference type="SAM" id="Phobius"/>
    </source>
</evidence>
<feature type="transmembrane region" description="Helical" evidence="1">
    <location>
        <begin position="21"/>
        <end position="45"/>
    </location>
</feature>
<keyword evidence="1" id="KW-1133">Transmembrane helix</keyword>
<sequence length="161" mass="17274">MSLDIEQHEAFQRREWAAERVGTGLLVLFVVAGLLGLIAVGPLSWTTRSSGSGTVGVEFDRIAFHESEDDLTLVLGPGAAVDGTVTVRIAGTWPGAVEVQGISPEPSEQRAVPGGMVWVIPVPDRGETEVTVAFRPQEYGSQDARIEVRDESVSFSQFVLP</sequence>
<organism evidence="2 3">
    <name type="scientific">Georgenia deserti</name>
    <dbReference type="NCBI Taxonomy" id="2093781"/>
    <lineage>
        <taxon>Bacteria</taxon>
        <taxon>Bacillati</taxon>
        <taxon>Actinomycetota</taxon>
        <taxon>Actinomycetes</taxon>
        <taxon>Micrococcales</taxon>
        <taxon>Bogoriellaceae</taxon>
        <taxon>Georgenia</taxon>
    </lineage>
</organism>
<gene>
    <name evidence="2" type="ORF">ACFSE6_13630</name>
</gene>
<proteinExistence type="predicted"/>
<protein>
    <submittedName>
        <fullName evidence="2">Uncharacterized protein</fullName>
    </submittedName>
</protein>
<dbReference type="RefSeq" id="WP_388008054.1">
    <property type="nucleotide sequence ID" value="NZ_JBHUEE010000007.1"/>
</dbReference>
<reference evidence="3" key="1">
    <citation type="journal article" date="2019" name="Int. J. Syst. Evol. Microbiol.">
        <title>The Global Catalogue of Microorganisms (GCM) 10K type strain sequencing project: providing services to taxonomists for standard genome sequencing and annotation.</title>
        <authorList>
            <consortium name="The Broad Institute Genomics Platform"/>
            <consortium name="The Broad Institute Genome Sequencing Center for Infectious Disease"/>
            <person name="Wu L."/>
            <person name="Ma J."/>
        </authorList>
    </citation>
    <scope>NUCLEOTIDE SEQUENCE [LARGE SCALE GENOMIC DNA]</scope>
    <source>
        <strain evidence="3">JCM 17130</strain>
    </source>
</reference>
<accession>A0ABW4L7G1</accession>
<evidence type="ECO:0000313" key="3">
    <source>
        <dbReference type="Proteomes" id="UP001597277"/>
    </source>
</evidence>
<name>A0ABW4L7G1_9MICO</name>
<keyword evidence="1" id="KW-0812">Transmembrane</keyword>